<dbReference type="SUPFAM" id="SSF54373">
    <property type="entry name" value="FAD-linked reductases, C-terminal domain"/>
    <property type="match status" value="1"/>
</dbReference>
<evidence type="ECO:0000256" key="1">
    <source>
        <dbReference type="ARBA" id="ARBA00007992"/>
    </source>
</evidence>
<dbReference type="GO" id="GO:0004497">
    <property type="term" value="F:monooxygenase activity"/>
    <property type="evidence" value="ECO:0007669"/>
    <property type="project" value="UniProtKB-KW"/>
</dbReference>
<evidence type="ECO:0000256" key="2">
    <source>
        <dbReference type="ARBA" id="ARBA00022630"/>
    </source>
</evidence>
<dbReference type="Pfam" id="PF01494">
    <property type="entry name" value="FAD_binding_3"/>
    <property type="match status" value="1"/>
</dbReference>
<proteinExistence type="inferred from homology"/>
<comment type="similarity">
    <text evidence="1">Belongs to the paxM FAD-dependent monooxygenase family.</text>
</comment>
<dbReference type="InterPro" id="IPR002938">
    <property type="entry name" value="FAD-bd"/>
</dbReference>
<dbReference type="EMBL" id="KV750652">
    <property type="protein sequence ID" value="OCL03949.1"/>
    <property type="molecule type" value="Genomic_DNA"/>
</dbReference>
<keyword evidence="2" id="KW-0285">Flavoprotein</keyword>
<dbReference type="Proteomes" id="UP000250140">
    <property type="component" value="Unassembled WGS sequence"/>
</dbReference>
<keyword evidence="5" id="KW-0503">Monooxygenase</keyword>
<reference evidence="7 8" key="1">
    <citation type="journal article" date="2016" name="Nat. Commun.">
        <title>Ectomycorrhizal ecology is imprinted in the genome of the dominant symbiotic fungus Cenococcum geophilum.</title>
        <authorList>
            <consortium name="DOE Joint Genome Institute"/>
            <person name="Peter M."/>
            <person name="Kohler A."/>
            <person name="Ohm R.A."/>
            <person name="Kuo A."/>
            <person name="Krutzmann J."/>
            <person name="Morin E."/>
            <person name="Arend M."/>
            <person name="Barry K.W."/>
            <person name="Binder M."/>
            <person name="Choi C."/>
            <person name="Clum A."/>
            <person name="Copeland A."/>
            <person name="Grisel N."/>
            <person name="Haridas S."/>
            <person name="Kipfer T."/>
            <person name="LaButti K."/>
            <person name="Lindquist E."/>
            <person name="Lipzen A."/>
            <person name="Maire R."/>
            <person name="Meier B."/>
            <person name="Mihaltcheva S."/>
            <person name="Molinier V."/>
            <person name="Murat C."/>
            <person name="Poggeler S."/>
            <person name="Quandt C.A."/>
            <person name="Sperisen C."/>
            <person name="Tritt A."/>
            <person name="Tisserant E."/>
            <person name="Crous P.W."/>
            <person name="Henrissat B."/>
            <person name="Nehls U."/>
            <person name="Egli S."/>
            <person name="Spatafora J.W."/>
            <person name="Grigoriev I.V."/>
            <person name="Martin F.M."/>
        </authorList>
    </citation>
    <scope>NUCLEOTIDE SEQUENCE [LARGE SCALE GENOMIC DNA]</scope>
    <source>
        <strain evidence="7 8">CBS 207.34</strain>
    </source>
</reference>
<evidence type="ECO:0000256" key="4">
    <source>
        <dbReference type="ARBA" id="ARBA00023002"/>
    </source>
</evidence>
<dbReference type="PRINTS" id="PR00420">
    <property type="entry name" value="RNGMNOXGNASE"/>
</dbReference>
<evidence type="ECO:0000256" key="5">
    <source>
        <dbReference type="ARBA" id="ARBA00023033"/>
    </source>
</evidence>
<name>A0A8E2JP60_9PEZI</name>
<evidence type="ECO:0000313" key="7">
    <source>
        <dbReference type="EMBL" id="OCL03949.1"/>
    </source>
</evidence>
<dbReference type="PANTHER" id="PTHR13789:SF306">
    <property type="entry name" value="HYDROXYLASE, PUTATIVE-RELATED"/>
    <property type="match status" value="1"/>
</dbReference>
<sequence>MSQKPDTKSIRKGITIQSNKAQVGLESTSYPSRSLHFLHVLNKGALRGTREDAPQAKLRLKIIIAGAGLGGLSTAIALRRRGHSVTVFEKAAELGEVGAGIQVPPNSSRLLLKWGLEPFFKDKVVEPGTIGFRRWQNGKLIGLTRLVPDFRKTFDAPYYVVHRAHFQHAMYRLALELGVEIHVNSGVAKYDPEIPSLTLENGATYSADLIIAADGLRSEARKVVLQGKDQPPQRTGFAAYRAVVDVEKMRADPDVAWLLEKPGLNCWIGDMRHVMTYTIAAGKSFNMVLSHPEESHPSTWRRETAVPDMKQHFHGWDHRLTKIIGMIESTLKWPLLSGKPLERWIASSGKLLIIGDAAHAMVPYMSEGAAMAVEDGAALAEILNKISSKDQIYEALQVFEDVRILRTGQMQEASLINGKLWHFADGPEQEARDEAMRPEVEGRHYIESPNQWSDPVTQAWAYGYDAEKEVAEAWNAHVSRGSKL</sequence>
<dbReference type="AlphaFoldDB" id="A0A8E2JP60"/>
<keyword evidence="4" id="KW-0560">Oxidoreductase</keyword>
<dbReference type="OrthoDB" id="16820at2759"/>
<dbReference type="PANTHER" id="PTHR13789">
    <property type="entry name" value="MONOOXYGENASE"/>
    <property type="match status" value="1"/>
</dbReference>
<keyword evidence="3" id="KW-0274">FAD</keyword>
<evidence type="ECO:0000256" key="3">
    <source>
        <dbReference type="ARBA" id="ARBA00022827"/>
    </source>
</evidence>
<gene>
    <name evidence="7" type="ORF">AOQ84DRAFT_367923</name>
</gene>
<dbReference type="Gene3D" id="3.50.50.60">
    <property type="entry name" value="FAD/NAD(P)-binding domain"/>
    <property type="match status" value="1"/>
</dbReference>
<organism evidence="7 8">
    <name type="scientific">Glonium stellatum</name>
    <dbReference type="NCBI Taxonomy" id="574774"/>
    <lineage>
        <taxon>Eukaryota</taxon>
        <taxon>Fungi</taxon>
        <taxon>Dikarya</taxon>
        <taxon>Ascomycota</taxon>
        <taxon>Pezizomycotina</taxon>
        <taxon>Dothideomycetes</taxon>
        <taxon>Pleosporomycetidae</taxon>
        <taxon>Gloniales</taxon>
        <taxon>Gloniaceae</taxon>
        <taxon>Glonium</taxon>
    </lineage>
</organism>
<dbReference type="SUPFAM" id="SSF51905">
    <property type="entry name" value="FAD/NAD(P)-binding domain"/>
    <property type="match status" value="1"/>
</dbReference>
<protein>
    <submittedName>
        <fullName evidence="7">FAD/NAD(P)-binding domain-containing protein</fullName>
    </submittedName>
</protein>
<dbReference type="InterPro" id="IPR050493">
    <property type="entry name" value="FAD-dep_Monooxygenase_BioMet"/>
</dbReference>
<feature type="domain" description="FAD-binding" evidence="6">
    <location>
        <begin position="60"/>
        <end position="386"/>
    </location>
</feature>
<keyword evidence="8" id="KW-1185">Reference proteome</keyword>
<evidence type="ECO:0000259" key="6">
    <source>
        <dbReference type="Pfam" id="PF01494"/>
    </source>
</evidence>
<evidence type="ECO:0000313" key="8">
    <source>
        <dbReference type="Proteomes" id="UP000250140"/>
    </source>
</evidence>
<dbReference type="InterPro" id="IPR036188">
    <property type="entry name" value="FAD/NAD-bd_sf"/>
</dbReference>
<dbReference type="FunFam" id="3.50.50.60:FF:000115">
    <property type="entry name" value="Salicylate hydroxylase, putative"/>
    <property type="match status" value="1"/>
</dbReference>
<accession>A0A8E2JP60</accession>
<dbReference type="GO" id="GO:0071949">
    <property type="term" value="F:FAD binding"/>
    <property type="evidence" value="ECO:0007669"/>
    <property type="project" value="InterPro"/>
</dbReference>